<organism evidence="2 3">
    <name type="scientific">Flemingia macrophylla</name>
    <dbReference type="NCBI Taxonomy" id="520843"/>
    <lineage>
        <taxon>Eukaryota</taxon>
        <taxon>Viridiplantae</taxon>
        <taxon>Streptophyta</taxon>
        <taxon>Embryophyta</taxon>
        <taxon>Tracheophyta</taxon>
        <taxon>Spermatophyta</taxon>
        <taxon>Magnoliopsida</taxon>
        <taxon>eudicotyledons</taxon>
        <taxon>Gunneridae</taxon>
        <taxon>Pentapetalae</taxon>
        <taxon>rosids</taxon>
        <taxon>fabids</taxon>
        <taxon>Fabales</taxon>
        <taxon>Fabaceae</taxon>
        <taxon>Papilionoideae</taxon>
        <taxon>50 kb inversion clade</taxon>
        <taxon>NPAAA clade</taxon>
        <taxon>indigoferoid/millettioid clade</taxon>
        <taxon>Phaseoleae</taxon>
        <taxon>Flemingia</taxon>
    </lineage>
</organism>
<evidence type="ECO:0000256" key="1">
    <source>
        <dbReference type="SAM" id="MobiDB-lite"/>
    </source>
</evidence>
<reference evidence="2 3" key="1">
    <citation type="submission" date="2024-08" db="EMBL/GenBank/DDBJ databases">
        <title>Insights into the chromosomal genome structure of Flemingia macrophylla.</title>
        <authorList>
            <person name="Ding Y."/>
            <person name="Zhao Y."/>
            <person name="Bi W."/>
            <person name="Wu M."/>
            <person name="Zhao G."/>
            <person name="Gong Y."/>
            <person name="Li W."/>
            <person name="Zhang P."/>
        </authorList>
    </citation>
    <scope>NUCLEOTIDE SEQUENCE [LARGE SCALE GENOMIC DNA]</scope>
    <source>
        <strain evidence="2">DYQJB</strain>
        <tissue evidence="2">Leaf</tissue>
    </source>
</reference>
<evidence type="ECO:0000313" key="3">
    <source>
        <dbReference type="Proteomes" id="UP001603857"/>
    </source>
</evidence>
<sequence>MSTSALPVLPSFDVALNIVASDFPSAFVPYYCENFDAGQTLMEECVISDNEEDLQENALMGPRLRLAMTHLWDWKTRFFTYHFLHRSLGFRDPPHSRAIFTTRSINLINKFYVKESTLRMIKHLQLKMQTVQTVRATLQILSRSIELAPESDDEDIIHIHLESNSGPVPQAYPSGTASNSRHAHPSGTGSQDFPPQDRHSFYEFQTCVMIQAYIRLSTRLRRIKHCQRRIRDFLLRLGYPSKENIKNNYIKIKTSLRATSSKSNNLPLFGFDVPNPASLGIAPPPHTSIAMNANDLMCFLGAHGLAAYVNSCLQKCKNKIRCSDPSRGCAIVFCCSVPGINRLLLRMAEFYGASRMMELSLINQLMSCARKIQDQAQVHYSNGSGIGVTLEDHT</sequence>
<proteinExistence type="predicted"/>
<protein>
    <submittedName>
        <fullName evidence="2">Uncharacterized protein</fullName>
    </submittedName>
</protein>
<feature type="compositionally biased region" description="Polar residues" evidence="1">
    <location>
        <begin position="164"/>
        <end position="180"/>
    </location>
</feature>
<dbReference type="AlphaFoldDB" id="A0ABD1MWX8"/>
<gene>
    <name evidence="2" type="ORF">Fmac_008244</name>
</gene>
<keyword evidence="3" id="KW-1185">Reference proteome</keyword>
<accession>A0ABD1MWX8</accession>
<name>A0ABD1MWX8_9FABA</name>
<comment type="caution">
    <text evidence="2">The sequence shown here is derived from an EMBL/GenBank/DDBJ whole genome shotgun (WGS) entry which is preliminary data.</text>
</comment>
<feature type="region of interest" description="Disordered" evidence="1">
    <location>
        <begin position="164"/>
        <end position="195"/>
    </location>
</feature>
<evidence type="ECO:0000313" key="2">
    <source>
        <dbReference type="EMBL" id="KAL2340304.1"/>
    </source>
</evidence>
<dbReference type="Proteomes" id="UP001603857">
    <property type="component" value="Unassembled WGS sequence"/>
</dbReference>
<dbReference type="EMBL" id="JBGMDY010000003">
    <property type="protein sequence ID" value="KAL2340304.1"/>
    <property type="molecule type" value="Genomic_DNA"/>
</dbReference>